<gene>
    <name evidence="2" type="ORF">FisN_11Hh291</name>
</gene>
<proteinExistence type="predicted"/>
<feature type="compositionally biased region" description="Basic and acidic residues" evidence="1">
    <location>
        <begin position="385"/>
        <end position="400"/>
    </location>
</feature>
<dbReference type="AlphaFoldDB" id="A0A1Z5JL51"/>
<feature type="compositionally biased region" description="Polar residues" evidence="1">
    <location>
        <begin position="175"/>
        <end position="186"/>
    </location>
</feature>
<feature type="compositionally biased region" description="Basic residues" evidence="1">
    <location>
        <begin position="215"/>
        <end position="229"/>
    </location>
</feature>
<feature type="compositionally biased region" description="Polar residues" evidence="1">
    <location>
        <begin position="548"/>
        <end position="557"/>
    </location>
</feature>
<protein>
    <submittedName>
        <fullName evidence="2">Uncharacterized protein</fullName>
    </submittedName>
</protein>
<sequence length="668" mass="73187">MATALIMSNKMSWENQNDPSLVSADDAHLLESAEENGEPSEVSLSYEDDFCILRAADPHVTEQFHMSMGNRSKSPATRKLQAVELLALSKSMPNLEHEEGETISFESPMPSPKETLFYGSKQDVFASPASIDDNSSCTSSKEDVFSSPQPVSVGKPKNLVKNVKPASILTAGSPKKQQMKASSSRRPSVKAVTSDVSPKTASSPGTIRVPVSAVKKAKTKSRPSSLKRGKQPETPKTSSKKELKEQLLRTLLTDANPPKSGGSKSVSSKSVSTTLTPTEVDSIVGNVSQHHRSRTPTTNRIKVAKSDLLQKLQHDHIKTPEGTVTTSTSTKSSKSPTKQKRVIKIRKSDLEDEKKANLDDLLDKAASEWKATLRRSSMSSGTKWTPDDPVVKEKKVEKKRPSSRSRREKRSVTDVETIIAADKSQAKLAATTRDKSVPRIDATIPNGEQTRDSSRNRSRRRSPRSYEMLRSVDDQASNDHSLDGHSRSRSSRKSLTQPSPARRKSLFGDFRMGERSSRSTRTGDATRRPSIMASVAKKFSSERKERSVSTPRATSPSLVEIDTAKARRRSLSNPRSLATDDNKRGPTSNPFSLQGLQKMLGFSPSSNKEKIQVESPVSPKGLIPSLSESPEMNSRLLARIRQAGVTDEILLALSAQGLVIVERKAITQ</sequence>
<name>A0A1Z5JL51_FISSO</name>
<feature type="compositionally biased region" description="Low complexity" evidence="1">
    <location>
        <begin position="320"/>
        <end position="336"/>
    </location>
</feature>
<dbReference type="Proteomes" id="UP000198406">
    <property type="component" value="Unassembled WGS sequence"/>
</dbReference>
<organism evidence="2 3">
    <name type="scientific">Fistulifera solaris</name>
    <name type="common">Oleaginous diatom</name>
    <dbReference type="NCBI Taxonomy" id="1519565"/>
    <lineage>
        <taxon>Eukaryota</taxon>
        <taxon>Sar</taxon>
        <taxon>Stramenopiles</taxon>
        <taxon>Ochrophyta</taxon>
        <taxon>Bacillariophyta</taxon>
        <taxon>Bacillariophyceae</taxon>
        <taxon>Bacillariophycidae</taxon>
        <taxon>Naviculales</taxon>
        <taxon>Naviculaceae</taxon>
        <taxon>Fistulifera</taxon>
    </lineage>
</organism>
<feature type="compositionally biased region" description="Low complexity" evidence="1">
    <location>
        <begin position="259"/>
        <end position="272"/>
    </location>
</feature>
<keyword evidence="3" id="KW-1185">Reference proteome</keyword>
<comment type="caution">
    <text evidence="2">The sequence shown here is derived from an EMBL/GenBank/DDBJ whole genome shotgun (WGS) entry which is preliminary data.</text>
</comment>
<feature type="compositionally biased region" description="Polar residues" evidence="1">
    <location>
        <begin position="194"/>
        <end position="205"/>
    </location>
</feature>
<dbReference type="EMBL" id="BDSP01000082">
    <property type="protein sequence ID" value="GAX14747.1"/>
    <property type="molecule type" value="Genomic_DNA"/>
</dbReference>
<evidence type="ECO:0000256" key="1">
    <source>
        <dbReference type="SAM" id="MobiDB-lite"/>
    </source>
</evidence>
<dbReference type="InParanoid" id="A0A1Z5JL51"/>
<feature type="compositionally biased region" description="Basic and acidic residues" evidence="1">
    <location>
        <begin position="346"/>
        <end position="367"/>
    </location>
</feature>
<reference evidence="2 3" key="1">
    <citation type="journal article" date="2015" name="Plant Cell">
        <title>Oil accumulation by the oleaginous diatom Fistulifera solaris as revealed by the genome and transcriptome.</title>
        <authorList>
            <person name="Tanaka T."/>
            <person name="Maeda Y."/>
            <person name="Veluchamy A."/>
            <person name="Tanaka M."/>
            <person name="Abida H."/>
            <person name="Marechal E."/>
            <person name="Bowler C."/>
            <person name="Muto M."/>
            <person name="Sunaga Y."/>
            <person name="Tanaka M."/>
            <person name="Yoshino T."/>
            <person name="Taniguchi T."/>
            <person name="Fukuda Y."/>
            <person name="Nemoto M."/>
            <person name="Matsumoto M."/>
            <person name="Wong P.S."/>
            <person name="Aburatani S."/>
            <person name="Fujibuchi W."/>
        </authorList>
    </citation>
    <scope>NUCLEOTIDE SEQUENCE [LARGE SCALE GENOMIC DNA]</scope>
    <source>
        <strain evidence="2 3">JPCC DA0580</strain>
    </source>
</reference>
<feature type="compositionally biased region" description="Polar residues" evidence="1">
    <location>
        <begin position="585"/>
        <end position="595"/>
    </location>
</feature>
<evidence type="ECO:0000313" key="3">
    <source>
        <dbReference type="Proteomes" id="UP000198406"/>
    </source>
</evidence>
<evidence type="ECO:0000313" key="2">
    <source>
        <dbReference type="EMBL" id="GAX14747.1"/>
    </source>
</evidence>
<accession>A0A1Z5JL51</accession>
<feature type="region of interest" description="Disordered" evidence="1">
    <location>
        <begin position="129"/>
        <end position="628"/>
    </location>
</feature>
<feature type="compositionally biased region" description="Polar residues" evidence="1">
    <location>
        <begin position="374"/>
        <end position="383"/>
    </location>
</feature>